<dbReference type="InterPro" id="IPR050863">
    <property type="entry name" value="CenT-Element_Derived"/>
</dbReference>
<dbReference type="Pfam" id="PF03221">
    <property type="entry name" value="HTH_Tnp_Tc5"/>
    <property type="match status" value="1"/>
</dbReference>
<dbReference type="GO" id="GO:0003677">
    <property type="term" value="F:DNA binding"/>
    <property type="evidence" value="ECO:0007669"/>
    <property type="project" value="UniProtKB-KW"/>
</dbReference>
<dbReference type="SUPFAM" id="SSF46689">
    <property type="entry name" value="Homeodomain-like"/>
    <property type="match status" value="1"/>
</dbReference>
<dbReference type="OrthoDB" id="124933at2759"/>
<keyword evidence="1" id="KW-0238">DNA-binding</keyword>
<dbReference type="PROSITE" id="PS51253">
    <property type="entry name" value="HTH_CENPB"/>
    <property type="match status" value="1"/>
</dbReference>
<dbReference type="Proteomes" id="UP000237271">
    <property type="component" value="Unassembled WGS sequence"/>
</dbReference>
<dbReference type="PANTHER" id="PTHR19303">
    <property type="entry name" value="TRANSPOSON"/>
    <property type="match status" value="1"/>
</dbReference>
<evidence type="ECO:0000256" key="1">
    <source>
        <dbReference type="ARBA" id="ARBA00023125"/>
    </source>
</evidence>
<evidence type="ECO:0000259" key="2">
    <source>
        <dbReference type="PROSITE" id="PS51253"/>
    </source>
</evidence>
<dbReference type="SMART" id="SM00674">
    <property type="entry name" value="CENPB"/>
    <property type="match status" value="1"/>
</dbReference>
<gene>
    <name evidence="3" type="ORF">PHPALM_7120</name>
</gene>
<keyword evidence="4" id="KW-1185">Reference proteome</keyword>
<dbReference type="EMBL" id="NCKW01003670">
    <property type="protein sequence ID" value="POM75739.1"/>
    <property type="molecule type" value="Genomic_DNA"/>
</dbReference>
<proteinExistence type="predicted"/>
<reference evidence="3 4" key="1">
    <citation type="journal article" date="2017" name="Genome Biol. Evol.">
        <title>Phytophthora megakarya and P. palmivora, closely related causal agents of cacao black pod rot, underwent increases in genome sizes and gene numbers by different mechanisms.</title>
        <authorList>
            <person name="Ali S.S."/>
            <person name="Shao J."/>
            <person name="Lary D.J."/>
            <person name="Kronmiller B."/>
            <person name="Shen D."/>
            <person name="Strem M.D."/>
            <person name="Amoako-Attah I."/>
            <person name="Akrofi A.Y."/>
            <person name="Begoude B.A."/>
            <person name="Ten Hoopen G.M."/>
            <person name="Coulibaly K."/>
            <person name="Kebe B.I."/>
            <person name="Melnick R.L."/>
            <person name="Guiltinan M.J."/>
            <person name="Tyler B.M."/>
            <person name="Meinhardt L.W."/>
            <person name="Bailey B.A."/>
        </authorList>
    </citation>
    <scope>NUCLEOTIDE SEQUENCE [LARGE SCALE GENOMIC DNA]</scope>
    <source>
        <strain evidence="4">sbr112.9</strain>
    </source>
</reference>
<dbReference type="InterPro" id="IPR009057">
    <property type="entry name" value="Homeodomain-like_sf"/>
</dbReference>
<dbReference type="InterPro" id="IPR004875">
    <property type="entry name" value="DDE_SF_endonuclease_dom"/>
</dbReference>
<feature type="domain" description="HTH CENPB-type" evidence="2">
    <location>
        <begin position="50"/>
        <end position="123"/>
    </location>
</feature>
<accession>A0A2P4YDF5</accession>
<name>A0A2P4YDF5_9STRA</name>
<dbReference type="GO" id="GO:0005634">
    <property type="term" value="C:nucleus"/>
    <property type="evidence" value="ECO:0007669"/>
    <property type="project" value="TreeGrafter"/>
</dbReference>
<organism evidence="3 4">
    <name type="scientific">Phytophthora palmivora</name>
    <dbReference type="NCBI Taxonomy" id="4796"/>
    <lineage>
        <taxon>Eukaryota</taxon>
        <taxon>Sar</taxon>
        <taxon>Stramenopiles</taxon>
        <taxon>Oomycota</taxon>
        <taxon>Peronosporomycetes</taxon>
        <taxon>Peronosporales</taxon>
        <taxon>Peronosporaceae</taxon>
        <taxon>Phytophthora</taxon>
    </lineage>
</organism>
<dbReference type="Gene3D" id="1.10.10.60">
    <property type="entry name" value="Homeodomain-like"/>
    <property type="match status" value="1"/>
</dbReference>
<dbReference type="Pfam" id="PF03184">
    <property type="entry name" value="DDE_1"/>
    <property type="match status" value="1"/>
</dbReference>
<protein>
    <recommendedName>
        <fullName evidence="2">HTH CENPB-type domain-containing protein</fullName>
    </recommendedName>
</protein>
<sequence>MNTTLNKFYSHLIPTKQVSKPKRTNEWVKKRAHIEAMVASSATANLKSYRAPGTATTISKEREECIVQWINSLRGEGVPVSRLMLQLQAQQVASDEGVADGVFSGSWCWQQGFLSRHGLSLRHAELLNVHLLKVPPGLTSVCQPADISWYRPLKERLRKRWVQHLSEQLQSFRQGNTSDKFQFNSASRDDAIYWATAAWKDLGASVIQSGFTRQFAVSKDIEHENQLVEALERLQLIEETFSESDDVITQFIDVADDK</sequence>
<dbReference type="PANTHER" id="PTHR19303:SF57">
    <property type="entry name" value="HTH CENPB-TYPE DOMAIN-CONTAINING PROTEIN"/>
    <property type="match status" value="1"/>
</dbReference>
<dbReference type="AlphaFoldDB" id="A0A2P4YDF5"/>
<comment type="caution">
    <text evidence="3">The sequence shown here is derived from an EMBL/GenBank/DDBJ whole genome shotgun (WGS) entry which is preliminary data.</text>
</comment>
<evidence type="ECO:0000313" key="3">
    <source>
        <dbReference type="EMBL" id="POM75739.1"/>
    </source>
</evidence>
<dbReference type="InterPro" id="IPR006600">
    <property type="entry name" value="HTH_CenpB_DNA-bd_dom"/>
</dbReference>
<evidence type="ECO:0000313" key="4">
    <source>
        <dbReference type="Proteomes" id="UP000237271"/>
    </source>
</evidence>